<proteinExistence type="inferred from homology"/>
<organism evidence="7 8">
    <name type="scientific">Amphiprion percula</name>
    <name type="common">Orange clownfish</name>
    <name type="synonym">Lutjanus percula</name>
    <dbReference type="NCBI Taxonomy" id="161767"/>
    <lineage>
        <taxon>Eukaryota</taxon>
        <taxon>Metazoa</taxon>
        <taxon>Chordata</taxon>
        <taxon>Craniata</taxon>
        <taxon>Vertebrata</taxon>
        <taxon>Euteleostomi</taxon>
        <taxon>Actinopterygii</taxon>
        <taxon>Neopterygii</taxon>
        <taxon>Teleostei</taxon>
        <taxon>Neoteleostei</taxon>
        <taxon>Acanthomorphata</taxon>
        <taxon>Ovalentaria</taxon>
        <taxon>Pomacentridae</taxon>
        <taxon>Amphiprion</taxon>
    </lineage>
</organism>
<keyword evidence="5 6" id="KW-0472">Membrane</keyword>
<reference evidence="7 8" key="1">
    <citation type="submission" date="2018-03" db="EMBL/GenBank/DDBJ databases">
        <title>Finding Nemo's genes: A chromosome-scale reference assembly of the genome of the orange clownfish Amphiprion percula.</title>
        <authorList>
            <person name="Lehmann R."/>
        </authorList>
    </citation>
    <scope>NUCLEOTIDE SEQUENCE</scope>
</reference>
<feature type="transmembrane region" description="Helical" evidence="6">
    <location>
        <begin position="73"/>
        <end position="99"/>
    </location>
</feature>
<sequence length="103" mass="11399">VEDESVRSVHLLKVNSDDAALFCTDKHHRKLAICSIICGLSCIGVKALIYSVKAEMSNDPVAVQKFSQKARKFSIISIVTWVFILASFPLLMGLISYLLTLLD</sequence>
<dbReference type="Pfam" id="PF04505">
    <property type="entry name" value="CD225"/>
    <property type="match status" value="1"/>
</dbReference>
<feature type="transmembrane region" description="Helical" evidence="6">
    <location>
        <begin position="30"/>
        <end position="52"/>
    </location>
</feature>
<dbReference type="OMA" id="VICGCSC"/>
<evidence type="ECO:0000313" key="8">
    <source>
        <dbReference type="Proteomes" id="UP000265080"/>
    </source>
</evidence>
<evidence type="ECO:0000256" key="2">
    <source>
        <dbReference type="ARBA" id="ARBA00006843"/>
    </source>
</evidence>
<dbReference type="GO" id="GO:0016020">
    <property type="term" value="C:membrane"/>
    <property type="evidence" value="ECO:0007669"/>
    <property type="project" value="UniProtKB-SubCell"/>
</dbReference>
<keyword evidence="4 6" id="KW-1133">Transmembrane helix</keyword>
<comment type="subcellular location">
    <subcellularLocation>
        <location evidence="1">Membrane</location>
    </subcellularLocation>
</comment>
<evidence type="ECO:0000256" key="6">
    <source>
        <dbReference type="SAM" id="Phobius"/>
    </source>
</evidence>
<dbReference type="Proteomes" id="UP000265080">
    <property type="component" value="Chromosome 14"/>
</dbReference>
<evidence type="ECO:0000256" key="4">
    <source>
        <dbReference type="ARBA" id="ARBA00022989"/>
    </source>
</evidence>
<evidence type="ECO:0000256" key="5">
    <source>
        <dbReference type="ARBA" id="ARBA00023136"/>
    </source>
</evidence>
<evidence type="ECO:0000313" key="7">
    <source>
        <dbReference type="Ensembl" id="ENSAPEP00000000605.1"/>
    </source>
</evidence>
<dbReference type="AlphaFoldDB" id="A0A3P8RM57"/>
<keyword evidence="3 6" id="KW-0812">Transmembrane</keyword>
<dbReference type="InterPro" id="IPR007593">
    <property type="entry name" value="CD225/Dispanin_fam"/>
</dbReference>
<protein>
    <submittedName>
        <fullName evidence="7">Si:dkey-16l2.20</fullName>
    </submittedName>
</protein>
<dbReference type="Ensembl" id="ENSAPET00000000618.1">
    <property type="protein sequence ID" value="ENSAPEP00000000605.1"/>
    <property type="gene ID" value="ENSAPEG00000000479.1"/>
</dbReference>
<accession>A0A3P8RM57</accession>
<evidence type="ECO:0000256" key="1">
    <source>
        <dbReference type="ARBA" id="ARBA00004370"/>
    </source>
</evidence>
<name>A0A3P8RM57_AMPPE</name>
<evidence type="ECO:0000256" key="3">
    <source>
        <dbReference type="ARBA" id="ARBA00022692"/>
    </source>
</evidence>
<reference evidence="7" key="3">
    <citation type="submission" date="2025-09" db="UniProtKB">
        <authorList>
            <consortium name="Ensembl"/>
        </authorList>
    </citation>
    <scope>IDENTIFICATION</scope>
</reference>
<reference evidence="7" key="2">
    <citation type="submission" date="2025-08" db="UniProtKB">
        <authorList>
            <consortium name="Ensembl"/>
        </authorList>
    </citation>
    <scope>IDENTIFICATION</scope>
</reference>
<dbReference type="GeneTree" id="ENSGT00630000091000"/>
<comment type="similarity">
    <text evidence="2">Belongs to the CD225/Dispanin family.</text>
</comment>
<keyword evidence="8" id="KW-1185">Reference proteome</keyword>